<evidence type="ECO:0000313" key="3">
    <source>
        <dbReference type="EMBL" id="CDP28843.1"/>
    </source>
</evidence>
<dbReference type="STRING" id="515849.B2AQG0"/>
<dbReference type="KEGG" id="pan:PODANSg3463"/>
<reference evidence="2" key="2">
    <citation type="submission" date="2008-07" db="EMBL/GenBank/DDBJ databases">
        <authorList>
            <person name="Genoscope - CEA"/>
        </authorList>
    </citation>
    <scope>NUCLEOTIDE SEQUENCE</scope>
    <source>
        <strain evidence="2">S mat+</strain>
    </source>
</reference>
<organism evidence="2">
    <name type="scientific">Podospora anserina (strain S / ATCC MYA-4624 / DSM 980 / FGSC 10383)</name>
    <name type="common">Pleurage anserina</name>
    <dbReference type="NCBI Taxonomy" id="515849"/>
    <lineage>
        <taxon>Eukaryota</taxon>
        <taxon>Fungi</taxon>
        <taxon>Dikarya</taxon>
        <taxon>Ascomycota</taxon>
        <taxon>Pezizomycotina</taxon>
        <taxon>Sordariomycetes</taxon>
        <taxon>Sordariomycetidae</taxon>
        <taxon>Sordariales</taxon>
        <taxon>Podosporaceae</taxon>
        <taxon>Podospora</taxon>
        <taxon>Podospora anserina</taxon>
    </lineage>
</organism>
<evidence type="ECO:0000256" key="1">
    <source>
        <dbReference type="SAM" id="MobiDB-lite"/>
    </source>
</evidence>
<dbReference type="HOGENOM" id="CLU_571228_0_0_1"/>
<keyword evidence="4" id="KW-1185">Reference proteome</keyword>
<dbReference type="EMBL" id="CU633895">
    <property type="protein sequence ID" value="CAP67101.1"/>
    <property type="molecule type" value="Genomic_DNA"/>
</dbReference>
<reference evidence="4" key="3">
    <citation type="journal article" date="2014" name="Genetics">
        <title>Maintaining two mating types: Structure of the mating type locus and its role in heterokaryosis in Podospora anserina.</title>
        <authorList>
            <person name="Grognet P."/>
            <person name="Bidard F."/>
            <person name="Kuchly C."/>
            <person name="Tong L.C.H."/>
            <person name="Coppin E."/>
            <person name="Benkhali J.A."/>
            <person name="Couloux A."/>
            <person name="Wincker P."/>
            <person name="Debuchy R."/>
            <person name="Silar P."/>
        </authorList>
    </citation>
    <scope>GENOME REANNOTATION</scope>
    <source>
        <strain evidence="4">S / ATCC MYA-4624 / DSM 980 / FGSC 10383</strain>
    </source>
</reference>
<accession>B2AQG0</accession>
<proteinExistence type="predicted"/>
<dbReference type="VEuPathDB" id="FungiDB:PODANS_4_4270"/>
<protein>
    <submittedName>
        <fullName evidence="2">Podospora anserina S mat+ genomic DNA chromosome 4, supercontig 4</fullName>
    </submittedName>
</protein>
<dbReference type="eggNOG" id="ENOG502SIQT">
    <property type="taxonomic scope" value="Eukaryota"/>
</dbReference>
<sequence>MGRSGSWGHDHGPVCSCCYSPRYRPSKTSRLPRSHPDAHVRRDKQEVLFNKPDSDFDLPLRCKPAQGKLLTLTDDEKWAACCPPGSRLLGTINTAFDCCGEGHDLAGSKDTGWTCCPSGYEDDGTKCKDPKPLCPNGMELVDGKCVCPPGTTQAADRTCKPNTANGGDGNGGNQAGKHPLGPCSSEISSDGQRRVSRFQQEVINPGDPIRILDLHGEPNSGKDPNQWLNNAQNGGHIACTPKFEDAGVFTISKWTEGKYCISGLETGVGPTCPSDSPALVAKVLVVSSQVDSSQVDSFPVGTFLMDKTQVIGFLVARTQVVSFPVVRTQVVKTQGDRIPVVSFQVARFPVVSFLVASFLVASFPTDRTLVDKILDAALLRLGHLRREVAQLRPARLGSHGRMEPVLSPSPIVLTGLIPSLAIRRIIRRTSPVPLVGSVRAVVSKFKTGSQPTFLGLALTASLDPLSLMKRRSTLTLMS</sequence>
<dbReference type="RefSeq" id="XP_001906433.1">
    <property type="nucleotide sequence ID" value="XM_001906398.1"/>
</dbReference>
<evidence type="ECO:0000313" key="2">
    <source>
        <dbReference type="EMBL" id="CAP67101.1"/>
    </source>
</evidence>
<dbReference type="GeneID" id="6190393"/>
<reference evidence="3" key="4">
    <citation type="submission" date="2015-04" db="EMBL/GenBank/DDBJ databases">
        <title>Maintaining two mating types: Structure of the mating type locus and its role in heterokaryosis in Podospora anserina.</title>
        <authorList>
            <person name="Grognet P."/>
            <person name="Bidard F."/>
            <person name="Kuchly C."/>
            <person name="Chan Ho Tong L."/>
            <person name="Coppin E."/>
            <person name="Ait Benkhali J."/>
            <person name="Couloux A."/>
            <person name="Wincker P."/>
            <person name="Debuchy R."/>
            <person name="Silar P."/>
        </authorList>
    </citation>
    <scope>NUCLEOTIDE SEQUENCE</scope>
</reference>
<dbReference type="OrthoDB" id="4662630at2759"/>
<dbReference type="EMBL" id="FO904939">
    <property type="protein sequence ID" value="CDP28843.1"/>
    <property type="molecule type" value="Genomic_DNA"/>
</dbReference>
<name>B2AQG0_PODAN</name>
<reference evidence="2 4" key="1">
    <citation type="journal article" date="2008" name="Genome Biol.">
        <title>The genome sequence of the model ascomycete fungus Podospora anserina.</title>
        <authorList>
            <person name="Espagne E."/>
            <person name="Lespinet O."/>
            <person name="Malagnac F."/>
            <person name="Da Silva C."/>
            <person name="Jaillon O."/>
            <person name="Porcel B.M."/>
            <person name="Couloux A."/>
            <person name="Aury J.-M."/>
            <person name="Segurens B."/>
            <person name="Poulain J."/>
            <person name="Anthouard V."/>
            <person name="Grossetete S."/>
            <person name="Khalili H."/>
            <person name="Coppin E."/>
            <person name="Dequard-Chablat M."/>
            <person name="Picard M."/>
            <person name="Contamine V."/>
            <person name="Arnaise S."/>
            <person name="Bourdais A."/>
            <person name="Berteaux-Lecellier V."/>
            <person name="Gautheret D."/>
            <person name="de Vries R.P."/>
            <person name="Battaglia E."/>
            <person name="Coutinho P.M."/>
            <person name="Danchin E.G.J."/>
            <person name="Henrissat B."/>
            <person name="El Khoury R."/>
            <person name="Sainsard-Chanet A."/>
            <person name="Boivin A."/>
            <person name="Pinan-Lucarre B."/>
            <person name="Sellem C.H."/>
            <person name="Debuchy R."/>
            <person name="Wincker P."/>
            <person name="Weissenbach J."/>
            <person name="Silar P."/>
        </authorList>
    </citation>
    <scope>NUCLEOTIDE SEQUENCE [LARGE SCALE GENOMIC DNA]</scope>
    <source>
        <strain evidence="4">S / ATCC MYA-4624 / DSM 980 / FGSC 10383</strain>
        <strain evidence="2">S mat+</strain>
    </source>
</reference>
<gene>
    <name evidence="2" type="ORF">PODANS_4_4270</name>
</gene>
<dbReference type="AlphaFoldDB" id="B2AQG0"/>
<feature type="region of interest" description="Disordered" evidence="1">
    <location>
        <begin position="155"/>
        <end position="191"/>
    </location>
</feature>
<dbReference type="Proteomes" id="UP000001197">
    <property type="component" value="Chromosome 4"/>
</dbReference>
<evidence type="ECO:0000313" key="4">
    <source>
        <dbReference type="Proteomes" id="UP000001197"/>
    </source>
</evidence>